<reference evidence="1 2" key="1">
    <citation type="journal article" date="2013" name="Syst. Appl. Microbiol.">
        <title>Phylogenetic position and virulence apparatus of the pear flower necrosis pathogen Erwinia piriflorinigrans CFBP 5888T as assessed by comparative genomics.</title>
        <authorList>
            <person name="Smits T.H."/>
            <person name="Rezzonico F."/>
            <person name="Lopez M.M."/>
            <person name="Blom J."/>
            <person name="Goesmann A."/>
            <person name="Frey J.E."/>
            <person name="Duffy B."/>
        </authorList>
    </citation>
    <scope>NUCLEOTIDE SEQUENCE [LARGE SCALE GENOMIC DNA]</scope>
    <source>
        <strain evidence="2">CFBP5888</strain>
    </source>
</reference>
<gene>
    <name evidence="1" type="ORF">EPIR_3104</name>
</gene>
<dbReference type="Pfam" id="PF02413">
    <property type="entry name" value="Caudo_TAP"/>
    <property type="match status" value="1"/>
</dbReference>
<protein>
    <submittedName>
        <fullName evidence="1">Uncharacterized protein</fullName>
    </submittedName>
</protein>
<evidence type="ECO:0000313" key="1">
    <source>
        <dbReference type="EMBL" id="CCG88467.1"/>
    </source>
</evidence>
<dbReference type="AlphaFoldDB" id="V5ZBS0"/>
<dbReference type="Proteomes" id="UP000018217">
    <property type="component" value="Unassembled WGS sequence"/>
</dbReference>
<dbReference type="InterPro" id="IPR003458">
    <property type="entry name" value="Phage_T4_Gp38_tail_assem"/>
</dbReference>
<proteinExistence type="predicted"/>
<comment type="caution">
    <text evidence="1">The sequence shown here is derived from an EMBL/GenBank/DDBJ whole genome shotgun (WGS) entry which is preliminary data.</text>
</comment>
<dbReference type="EMBL" id="CAHS01000021">
    <property type="protein sequence ID" value="CCG88467.1"/>
    <property type="molecule type" value="Genomic_DNA"/>
</dbReference>
<accession>V5ZBS0</accession>
<keyword evidence="2" id="KW-1185">Reference proteome</keyword>
<evidence type="ECO:0000313" key="2">
    <source>
        <dbReference type="Proteomes" id="UP000018217"/>
    </source>
</evidence>
<name>V5ZBS0_9GAMM</name>
<sequence length="43" mass="4602">MVNTAEAGHYIGAEYASLTAWMKSVQVADIAAAPDIVWPERPA</sequence>
<organism evidence="1 2">
    <name type="scientific">Erwinia piriflorinigrans CFBP 5888</name>
    <dbReference type="NCBI Taxonomy" id="1161919"/>
    <lineage>
        <taxon>Bacteria</taxon>
        <taxon>Pseudomonadati</taxon>
        <taxon>Pseudomonadota</taxon>
        <taxon>Gammaproteobacteria</taxon>
        <taxon>Enterobacterales</taxon>
        <taxon>Erwiniaceae</taxon>
        <taxon>Erwinia</taxon>
    </lineage>
</organism>